<protein>
    <submittedName>
        <fullName evidence="2">9887_t:CDS:1</fullName>
    </submittedName>
</protein>
<sequence length="158" mass="18088">PSVATKIVKKYNLTPEMSTSDFSRYTSELLKDLTDNRKRNQAFGMGLNSVMNRYSYSKRARALTCQKPSELAQRFLRDKLSEKDVKSESQKLAVSALNENAGSSRLSRLRRELRNLNASYNIVEANKFSEITRSQRNSKKSQKSAEDFKKTITQIILP</sequence>
<evidence type="ECO:0000313" key="3">
    <source>
        <dbReference type="Proteomes" id="UP000789572"/>
    </source>
</evidence>
<feature type="region of interest" description="Disordered" evidence="1">
    <location>
        <begin position="132"/>
        <end position="158"/>
    </location>
</feature>
<evidence type="ECO:0000313" key="2">
    <source>
        <dbReference type="EMBL" id="CAG8607785.1"/>
    </source>
</evidence>
<keyword evidence="3" id="KW-1185">Reference proteome</keyword>
<reference evidence="2" key="1">
    <citation type="submission" date="2021-06" db="EMBL/GenBank/DDBJ databases">
        <authorList>
            <person name="Kallberg Y."/>
            <person name="Tangrot J."/>
            <person name="Rosling A."/>
        </authorList>
    </citation>
    <scope>NUCLEOTIDE SEQUENCE</scope>
    <source>
        <strain evidence="2">IA702</strain>
    </source>
</reference>
<name>A0A9N9GK72_9GLOM</name>
<evidence type="ECO:0000256" key="1">
    <source>
        <dbReference type="SAM" id="MobiDB-lite"/>
    </source>
</evidence>
<comment type="caution">
    <text evidence="2">The sequence shown here is derived from an EMBL/GenBank/DDBJ whole genome shotgun (WGS) entry which is preliminary data.</text>
</comment>
<gene>
    <name evidence="2" type="ORF">POCULU_LOCUS7796</name>
</gene>
<proteinExistence type="predicted"/>
<organism evidence="2 3">
    <name type="scientific">Paraglomus occultum</name>
    <dbReference type="NCBI Taxonomy" id="144539"/>
    <lineage>
        <taxon>Eukaryota</taxon>
        <taxon>Fungi</taxon>
        <taxon>Fungi incertae sedis</taxon>
        <taxon>Mucoromycota</taxon>
        <taxon>Glomeromycotina</taxon>
        <taxon>Glomeromycetes</taxon>
        <taxon>Paraglomerales</taxon>
        <taxon>Paraglomeraceae</taxon>
        <taxon>Paraglomus</taxon>
    </lineage>
</organism>
<dbReference type="AlphaFoldDB" id="A0A9N9GK72"/>
<dbReference type="EMBL" id="CAJVPJ010001916">
    <property type="protein sequence ID" value="CAG8607785.1"/>
    <property type="molecule type" value="Genomic_DNA"/>
</dbReference>
<dbReference type="Proteomes" id="UP000789572">
    <property type="component" value="Unassembled WGS sequence"/>
</dbReference>
<feature type="non-terminal residue" evidence="2">
    <location>
        <position position="158"/>
    </location>
</feature>
<accession>A0A9N9GK72</accession>